<dbReference type="PANTHER" id="PTHR35007:SF3">
    <property type="entry name" value="POSSIBLE CONSERVED ALANINE RICH MEMBRANE PROTEIN"/>
    <property type="match status" value="1"/>
</dbReference>
<evidence type="ECO:0000313" key="9">
    <source>
        <dbReference type="EMBL" id="GBQ02992.1"/>
    </source>
</evidence>
<evidence type="ECO:0000313" key="8">
    <source>
        <dbReference type="EMBL" id="AWK10398.1"/>
    </source>
</evidence>
<gene>
    <name evidence="8" type="ORF">DDQ41_17525</name>
    <name evidence="9" type="ORF">SSP531S_44570</name>
</gene>
<evidence type="ECO:0000256" key="3">
    <source>
        <dbReference type="ARBA" id="ARBA00022692"/>
    </source>
</evidence>
<evidence type="ECO:0000313" key="11">
    <source>
        <dbReference type="Proteomes" id="UP000265354"/>
    </source>
</evidence>
<comment type="subcellular location">
    <subcellularLocation>
        <location evidence="1">Cell membrane</location>
        <topology evidence="1">Multi-pass membrane protein</topology>
    </subcellularLocation>
</comment>
<keyword evidence="3 6" id="KW-0812">Transmembrane</keyword>
<keyword evidence="4 6" id="KW-1133">Transmembrane helix</keyword>
<protein>
    <submittedName>
        <fullName evidence="9">Type II secretion protein F</fullName>
    </submittedName>
</protein>
<dbReference type="Pfam" id="PF00482">
    <property type="entry name" value="T2SSF"/>
    <property type="match status" value="1"/>
</dbReference>
<feature type="transmembrane region" description="Helical" evidence="6">
    <location>
        <begin position="6"/>
        <end position="25"/>
    </location>
</feature>
<name>A0A2S1Z3D9_9ACTN</name>
<reference evidence="8 10" key="1">
    <citation type="submission" date="2018-05" db="EMBL/GenBank/DDBJ databases">
        <title>Complete genome sequence of the Type Strain of Streptomyces spongiicola HNM0071, the producer of staurosporine.</title>
        <authorList>
            <person name="Zhou S."/>
            <person name="Huang X."/>
        </authorList>
    </citation>
    <scope>NUCLEOTIDE SEQUENCE [LARGE SCALE GENOMIC DNA]</scope>
    <source>
        <strain evidence="8 10">HNM0071</strain>
    </source>
</reference>
<feature type="domain" description="Type II secretion system protein GspF" evidence="7">
    <location>
        <begin position="124"/>
        <end position="246"/>
    </location>
</feature>
<feature type="transmembrane region" description="Helical" evidence="6">
    <location>
        <begin position="63"/>
        <end position="96"/>
    </location>
</feature>
<evidence type="ECO:0000256" key="6">
    <source>
        <dbReference type="SAM" id="Phobius"/>
    </source>
</evidence>
<accession>A0A2S1Z3D9</accession>
<evidence type="ECO:0000256" key="1">
    <source>
        <dbReference type="ARBA" id="ARBA00004651"/>
    </source>
</evidence>
<keyword evidence="5 6" id="KW-0472">Membrane</keyword>
<dbReference type="KEGG" id="sspo:DDQ41_17525"/>
<keyword evidence="10" id="KW-1185">Reference proteome</keyword>
<evidence type="ECO:0000259" key="7">
    <source>
        <dbReference type="Pfam" id="PF00482"/>
    </source>
</evidence>
<organism evidence="9 11">
    <name type="scientific">Streptomyces spongiicola</name>
    <dbReference type="NCBI Taxonomy" id="1690221"/>
    <lineage>
        <taxon>Bacteria</taxon>
        <taxon>Bacillati</taxon>
        <taxon>Actinomycetota</taxon>
        <taxon>Actinomycetes</taxon>
        <taxon>Kitasatosporales</taxon>
        <taxon>Streptomycetaceae</taxon>
        <taxon>Streptomyces</taxon>
    </lineage>
</organism>
<dbReference type="GO" id="GO:0005886">
    <property type="term" value="C:plasma membrane"/>
    <property type="evidence" value="ECO:0007669"/>
    <property type="project" value="UniProtKB-SubCell"/>
</dbReference>
<dbReference type="Proteomes" id="UP000245051">
    <property type="component" value="Chromosome"/>
</dbReference>
<reference evidence="9 11" key="2">
    <citation type="submission" date="2018-07" db="EMBL/GenBank/DDBJ databases">
        <title>Whole Genome Shotgun Sequence of Streptomyces spongiicola strain 531S.</title>
        <authorList>
            <person name="Dohra H."/>
            <person name="Kodani S."/>
        </authorList>
    </citation>
    <scope>NUCLEOTIDE SEQUENCE [LARGE SCALE GENOMIC DNA]</scope>
    <source>
        <strain evidence="9 11">531S</strain>
    </source>
</reference>
<dbReference type="RefSeq" id="WP_109295335.1">
    <property type="nucleotide sequence ID" value="NZ_BGZL01000014.1"/>
</dbReference>
<dbReference type="AlphaFoldDB" id="A0A2S1Z3D9"/>
<evidence type="ECO:0000256" key="5">
    <source>
        <dbReference type="ARBA" id="ARBA00023136"/>
    </source>
</evidence>
<dbReference type="OrthoDB" id="3267562at2"/>
<evidence type="ECO:0000256" key="4">
    <source>
        <dbReference type="ARBA" id="ARBA00022989"/>
    </source>
</evidence>
<dbReference type="PANTHER" id="PTHR35007">
    <property type="entry name" value="INTEGRAL MEMBRANE PROTEIN-RELATED"/>
    <property type="match status" value="1"/>
</dbReference>
<keyword evidence="2" id="KW-1003">Cell membrane</keyword>
<dbReference type="EMBL" id="CP029254">
    <property type="protein sequence ID" value="AWK10398.1"/>
    <property type="molecule type" value="Genomic_DNA"/>
</dbReference>
<dbReference type="EMBL" id="BGZL01000014">
    <property type="protein sequence ID" value="GBQ02992.1"/>
    <property type="molecule type" value="Genomic_DNA"/>
</dbReference>
<evidence type="ECO:0000313" key="10">
    <source>
        <dbReference type="Proteomes" id="UP000245051"/>
    </source>
</evidence>
<dbReference type="Proteomes" id="UP000265354">
    <property type="component" value="Unassembled WGS sequence"/>
</dbReference>
<dbReference type="InterPro" id="IPR018076">
    <property type="entry name" value="T2SS_GspF_dom"/>
</dbReference>
<proteinExistence type="predicted"/>
<sequence>MSDEFIRGMGIAFLLCAPAAWMVRGRLRLRRARRRLHALLGPSAVPHRTRRLRRRPVGASAKLGPWAPVIVAVATGWVLAGGVTGCLLGFAGAYALRRWQLGRARDRAEGAWVSAVSGQLPLAAELLAACASAGAGPREAARAAGQSLGGPVGERLEQTAAELRLGSEPARAWGRFGEIPGAAALARCLEQAAASGAPAAEPVARLAAGLRAERARAAASRAQRAQVLITAPVGLCFLPAFLAVGVAPVVIGLATGLLQGKGGS</sequence>
<feature type="transmembrane region" description="Helical" evidence="6">
    <location>
        <begin position="237"/>
        <end position="258"/>
    </location>
</feature>
<evidence type="ECO:0000256" key="2">
    <source>
        <dbReference type="ARBA" id="ARBA00022475"/>
    </source>
</evidence>